<dbReference type="EMBL" id="LRPM01000032">
    <property type="protein sequence ID" value="KWZ78182.1"/>
    <property type="molecule type" value="Genomic_DNA"/>
</dbReference>
<accession>A0A133KF31</accession>
<feature type="compositionally biased region" description="Low complexity" evidence="1">
    <location>
        <begin position="164"/>
        <end position="182"/>
    </location>
</feature>
<evidence type="ECO:0000259" key="3">
    <source>
        <dbReference type="Pfam" id="PF19481"/>
    </source>
</evidence>
<feature type="domain" description="Replication initiator A N-terminal" evidence="2">
    <location>
        <begin position="26"/>
        <end position="99"/>
    </location>
</feature>
<evidence type="ECO:0000256" key="1">
    <source>
        <dbReference type="SAM" id="MobiDB-lite"/>
    </source>
</evidence>
<dbReference type="Proteomes" id="UP000070383">
    <property type="component" value="Unassembled WGS sequence"/>
</dbReference>
<dbReference type="PATRIC" id="fig|33036.3.peg.867"/>
<gene>
    <name evidence="4" type="ORF">HMPREF3200_00874</name>
</gene>
<feature type="region of interest" description="Disordered" evidence="1">
    <location>
        <begin position="146"/>
        <end position="186"/>
    </location>
</feature>
<dbReference type="STRING" id="33036.HMPREF3200_00874"/>
<evidence type="ECO:0000259" key="2">
    <source>
        <dbReference type="Pfam" id="PF06970"/>
    </source>
</evidence>
<comment type="caution">
    <text evidence="4">The sequence shown here is derived from an EMBL/GenBank/DDBJ whole genome shotgun (WGS) entry which is preliminary data.</text>
</comment>
<proteinExistence type="predicted"/>
<dbReference type="InterPro" id="IPR010724">
    <property type="entry name" value="RepA_N"/>
</dbReference>
<dbReference type="AlphaFoldDB" id="A0A133KF31"/>
<protein>
    <submittedName>
        <fullName evidence="4">Replication initiator protein A</fullName>
    </submittedName>
</protein>
<sequence length="332" mass="39330">MKRKGVMMKEIVKFEYYYGNESEQYSFFRIPKTLFTDLNFKKLSVEAKILYGILLDRMSLSIKNKWLDEENKVYIIYTIEEIMEVLNWGRNKSVKVMKEIEEIGLLEKKRLGLGKPNLLYVKNFIYTENNKTTEVSKANLKKFKKQTSGSLENKPQEVSKEDSNNTNINNTETNNTDFNNTTPISPLEKLGEKSKKTLEEEELKETIKKNISYETFEKVRIEEKKQVDVMINVLVKALTSFTNIKIGGRHISNENFKEKFLSLNYKHIDYVLKYLRENAPKDIRNINAYLLTLLYNADENIRNIEVIKRENQKRENYDYSNDEDIWREILNT</sequence>
<dbReference type="Pfam" id="PF19481">
    <property type="entry name" value="DUF6017"/>
    <property type="match status" value="1"/>
</dbReference>
<evidence type="ECO:0000313" key="4">
    <source>
        <dbReference type="EMBL" id="KWZ78182.1"/>
    </source>
</evidence>
<keyword evidence="5" id="KW-1185">Reference proteome</keyword>
<organism evidence="4 5">
    <name type="scientific">Anaerococcus tetradius</name>
    <dbReference type="NCBI Taxonomy" id="33036"/>
    <lineage>
        <taxon>Bacteria</taxon>
        <taxon>Bacillati</taxon>
        <taxon>Bacillota</taxon>
        <taxon>Tissierellia</taxon>
        <taxon>Tissierellales</taxon>
        <taxon>Peptoniphilaceae</taxon>
        <taxon>Anaerococcus</taxon>
    </lineage>
</organism>
<name>A0A133KF31_9FIRM</name>
<dbReference type="Pfam" id="PF06970">
    <property type="entry name" value="RepA_N"/>
    <property type="match status" value="1"/>
</dbReference>
<evidence type="ECO:0000313" key="5">
    <source>
        <dbReference type="Proteomes" id="UP000070383"/>
    </source>
</evidence>
<feature type="compositionally biased region" description="Basic and acidic residues" evidence="1">
    <location>
        <begin position="154"/>
        <end position="163"/>
    </location>
</feature>
<feature type="domain" description="DUF6017" evidence="3">
    <location>
        <begin position="173"/>
        <end position="303"/>
    </location>
</feature>
<reference evidence="5" key="1">
    <citation type="submission" date="2016-01" db="EMBL/GenBank/DDBJ databases">
        <authorList>
            <person name="Mitreva M."/>
            <person name="Pepin K.H."/>
            <person name="Mihindukulasuriya K.A."/>
            <person name="Fulton R."/>
            <person name="Fronick C."/>
            <person name="O'Laughlin M."/>
            <person name="Miner T."/>
            <person name="Herter B."/>
            <person name="Rosa B.A."/>
            <person name="Cordes M."/>
            <person name="Tomlinson C."/>
            <person name="Wollam A."/>
            <person name="Palsikar V.B."/>
            <person name="Mardis E.R."/>
            <person name="Wilson R.K."/>
        </authorList>
    </citation>
    <scope>NUCLEOTIDE SEQUENCE [LARGE SCALE GENOMIC DNA]</scope>
    <source>
        <strain evidence="5">MJR8151</strain>
    </source>
</reference>
<dbReference type="InterPro" id="IPR046059">
    <property type="entry name" value="DUF6017"/>
</dbReference>